<comment type="caution">
    <text evidence="4">The sequence shown here is derived from an EMBL/GenBank/DDBJ whole genome shotgun (WGS) entry which is preliminary data.</text>
</comment>
<dbReference type="PROSITE" id="PS50943">
    <property type="entry name" value="HTH_CROC1"/>
    <property type="match status" value="1"/>
</dbReference>
<reference evidence="4 5" key="1">
    <citation type="submission" date="2016-11" db="EMBL/GenBank/DDBJ databases">
        <title>Description of two novel members of the family Erysipelotrichaceae: Ileibacterium lipovorans gen. nov., sp. nov. and Dubosiella newyorkensis, gen. nov., sp. nov.</title>
        <authorList>
            <person name="Cox L.M."/>
            <person name="Sohn J."/>
            <person name="Tyrrell K.L."/>
            <person name="Citron D.M."/>
            <person name="Lawson P.A."/>
            <person name="Patel N.B."/>
            <person name="Iizumi T."/>
            <person name="Perez-Perez G.I."/>
            <person name="Goldstein E.J."/>
            <person name="Blaser M.J."/>
        </authorList>
    </citation>
    <scope>NUCLEOTIDE SEQUENCE [LARGE SCALE GENOMIC DNA]</scope>
    <source>
        <strain evidence="4 5">NYU-BL-A3</strain>
    </source>
</reference>
<dbReference type="SUPFAM" id="SSF47413">
    <property type="entry name" value="lambda repressor-like DNA-binding domains"/>
    <property type="match status" value="1"/>
</dbReference>
<dbReference type="InterPro" id="IPR001387">
    <property type="entry name" value="Cro/C1-type_HTH"/>
</dbReference>
<evidence type="ECO:0000313" key="4">
    <source>
        <dbReference type="EMBL" id="OLU38423.1"/>
    </source>
</evidence>
<dbReference type="GeneID" id="82203198"/>
<dbReference type="RefSeq" id="WP_075820166.1">
    <property type="nucleotide sequence ID" value="NZ_CAPNHH010000123.1"/>
</dbReference>
<dbReference type="SMART" id="SM00530">
    <property type="entry name" value="HTH_XRE"/>
    <property type="match status" value="1"/>
</dbReference>
<evidence type="ECO:0000313" key="5">
    <source>
        <dbReference type="Proteomes" id="UP000186341"/>
    </source>
</evidence>
<feature type="domain" description="HTH cro/C1-type" evidence="3">
    <location>
        <begin position="16"/>
        <end position="70"/>
    </location>
</feature>
<dbReference type="PANTHER" id="PTHR36924">
    <property type="entry name" value="ANTITOXIN HIGA-1"/>
    <property type="match status" value="1"/>
</dbReference>
<evidence type="ECO:0000256" key="2">
    <source>
        <dbReference type="ARBA" id="ARBA00023125"/>
    </source>
</evidence>
<dbReference type="Pfam" id="PF06114">
    <property type="entry name" value="Peptidase_M78"/>
    <property type="match status" value="1"/>
</dbReference>
<sequence>MENSKTYLAVPPGETLKELIEDRGMTQKELADRLDVSPKHVSELINGKVGLTEKIALKLESVLGVSSDFWINLEENYRKTLELVREENEMDEDLKLLSKFPVSDLQKLGWIPKEKNLVEKVRVLRKFFHVAQLTLIDKDSIAPCIAFRKLLATDKSDICALCWLQKAKDIAYEQTKVQTIADMDLHGLRSALNEIRKFSMKSSKSLPEQLKEFLANYGIILVLLPSFPGSGIHGASFVWKNKIVIALSDRNKDADRFWFSLFHEIGHILNGDVWRDSACFSEELEQAANQFARNCLIKPEEYKMFLENPASMNENYILDFANKLGITPGILVGRLQFDNEIPFNKMNQLKNKINFTHDD</sequence>
<dbReference type="InterPro" id="IPR013430">
    <property type="entry name" value="Toxin_antidote_HigA"/>
</dbReference>
<dbReference type="EMBL" id="MPJW01000166">
    <property type="protein sequence ID" value="OLU38423.1"/>
    <property type="molecule type" value="Genomic_DNA"/>
</dbReference>
<proteinExistence type="inferred from homology"/>
<dbReference type="Pfam" id="PF01381">
    <property type="entry name" value="HTH_3"/>
    <property type="match status" value="1"/>
</dbReference>
<dbReference type="CDD" id="cd00093">
    <property type="entry name" value="HTH_XRE"/>
    <property type="match status" value="1"/>
</dbReference>
<dbReference type="Gene3D" id="1.10.10.2910">
    <property type="match status" value="1"/>
</dbReference>
<dbReference type="NCBIfam" id="TIGR02607">
    <property type="entry name" value="antidote_HigA"/>
    <property type="match status" value="1"/>
</dbReference>
<dbReference type="InterPro" id="IPR010359">
    <property type="entry name" value="IrrE_HExxH"/>
</dbReference>
<dbReference type="PANTHER" id="PTHR36924:SF1">
    <property type="entry name" value="ANTITOXIN HIGA-1"/>
    <property type="match status" value="1"/>
</dbReference>
<dbReference type="InterPro" id="IPR010982">
    <property type="entry name" value="Lambda_DNA-bd_dom_sf"/>
</dbReference>
<comment type="similarity">
    <text evidence="1">Belongs to the short-chain fatty acyl-CoA assimilation regulator (ScfR) family.</text>
</comment>
<name>A0A1U7NEV5_9FIRM</name>
<keyword evidence="5" id="KW-1185">Reference proteome</keyword>
<organism evidence="4 5">
    <name type="scientific">Ileibacterium valens</name>
    <dbReference type="NCBI Taxonomy" id="1862668"/>
    <lineage>
        <taxon>Bacteria</taxon>
        <taxon>Bacillati</taxon>
        <taxon>Bacillota</taxon>
        <taxon>Erysipelotrichia</taxon>
        <taxon>Erysipelotrichales</taxon>
        <taxon>Erysipelotrichaceae</taxon>
        <taxon>Ileibacterium</taxon>
    </lineage>
</organism>
<accession>A0A1U7NEV5</accession>
<dbReference type="OrthoDB" id="9796786at2"/>
<evidence type="ECO:0000259" key="3">
    <source>
        <dbReference type="PROSITE" id="PS50943"/>
    </source>
</evidence>
<gene>
    <name evidence="4" type="ORF">BO222_08460</name>
</gene>
<dbReference type="GO" id="GO:0003677">
    <property type="term" value="F:DNA binding"/>
    <property type="evidence" value="ECO:0007669"/>
    <property type="project" value="UniProtKB-KW"/>
</dbReference>
<keyword evidence="2" id="KW-0238">DNA-binding</keyword>
<protein>
    <submittedName>
        <fullName evidence="4">Addiction module antidote protein, HigA family</fullName>
    </submittedName>
</protein>
<evidence type="ECO:0000256" key="1">
    <source>
        <dbReference type="ARBA" id="ARBA00007227"/>
    </source>
</evidence>
<dbReference type="Proteomes" id="UP000186341">
    <property type="component" value="Unassembled WGS sequence"/>
</dbReference>
<dbReference type="AlphaFoldDB" id="A0A1U7NEV5"/>
<dbReference type="Gene3D" id="1.10.260.40">
    <property type="entry name" value="lambda repressor-like DNA-binding domains"/>
    <property type="match status" value="1"/>
</dbReference>